<dbReference type="InterPro" id="IPR000421">
    <property type="entry name" value="FA58C"/>
</dbReference>
<dbReference type="InterPro" id="IPR013783">
    <property type="entry name" value="Ig-like_fold"/>
</dbReference>
<protein>
    <recommendedName>
        <fullName evidence="3">beta-galactosidase</fullName>
        <ecNumber evidence="3">3.2.1.23</ecNumber>
    </recommendedName>
</protein>
<evidence type="ECO:0000256" key="4">
    <source>
        <dbReference type="ARBA" id="ARBA00022801"/>
    </source>
</evidence>
<comment type="caution">
    <text evidence="7">The sequence shown here is derived from an EMBL/GenBank/DDBJ whole genome shotgun (WGS) entry which is preliminary data.</text>
</comment>
<dbReference type="InterPro" id="IPR008979">
    <property type="entry name" value="Galactose-bd-like_sf"/>
</dbReference>
<evidence type="ECO:0000259" key="6">
    <source>
        <dbReference type="PROSITE" id="PS50022"/>
    </source>
</evidence>
<evidence type="ECO:0000256" key="5">
    <source>
        <dbReference type="ARBA" id="ARBA00023295"/>
    </source>
</evidence>
<dbReference type="Gene3D" id="2.60.40.10">
    <property type="entry name" value="Immunoglobulins"/>
    <property type="match status" value="1"/>
</dbReference>
<dbReference type="PANTHER" id="PTHR46323:SF2">
    <property type="entry name" value="BETA-GALACTOSIDASE"/>
    <property type="match status" value="1"/>
</dbReference>
<gene>
    <name evidence="7" type="ORF">ACFQ4B_35185</name>
</gene>
<dbReference type="EC" id="3.2.1.23" evidence="3"/>
<proteinExistence type="inferred from homology"/>
<dbReference type="InterPro" id="IPR050347">
    <property type="entry name" value="Bact_Beta-galactosidase"/>
</dbReference>
<dbReference type="Gene3D" id="2.60.120.260">
    <property type="entry name" value="Galactose-binding domain-like"/>
    <property type="match status" value="2"/>
</dbReference>
<feature type="domain" description="F5/8 type C" evidence="6">
    <location>
        <begin position="929"/>
        <end position="1060"/>
    </location>
</feature>
<dbReference type="InterPro" id="IPR006102">
    <property type="entry name" value="Ig-like_GH2"/>
</dbReference>
<name>A0ABW3UYK5_9BACL</name>
<reference evidence="8" key="1">
    <citation type="journal article" date="2019" name="Int. J. Syst. Evol. Microbiol.">
        <title>The Global Catalogue of Microorganisms (GCM) 10K type strain sequencing project: providing services to taxonomists for standard genome sequencing and annotation.</title>
        <authorList>
            <consortium name="The Broad Institute Genomics Platform"/>
            <consortium name="The Broad Institute Genome Sequencing Center for Infectious Disease"/>
            <person name="Wu L."/>
            <person name="Ma J."/>
        </authorList>
    </citation>
    <scope>NUCLEOTIDE SEQUENCE [LARGE SCALE GENOMIC DNA]</scope>
    <source>
        <strain evidence="8">CCUG 53270</strain>
    </source>
</reference>
<keyword evidence="4" id="KW-0378">Hydrolase</keyword>
<dbReference type="Pfam" id="PF00703">
    <property type="entry name" value="Glyco_hydro_2"/>
    <property type="match status" value="1"/>
</dbReference>
<accession>A0ABW3UYK5</accession>
<dbReference type="SUPFAM" id="SSF51445">
    <property type="entry name" value="(Trans)glycosidases"/>
    <property type="match status" value="1"/>
</dbReference>
<sequence>MIGSLPQPISLHGVWRFQLDENNVGIQETWYNRHSFAHTILLPGTLQAQGFGHKISADTPFVDGLHDRLWFLREEYKEFTEKDHTKVPFLSQPVRHYIGAAWYQTDIDIPPEWEHKRVELHLERARWKTSVWIDDQSFGDYDSLCAEHIYDLGILRKGKHVLTIRVDNSMIYPYRPDAHAVSDSVGNTWNGIVGTMELVPKSLTGFDDISVYPDYSTKSALVKIHITNQSGSRHHGAIVIKKTINLNCSDNDKYPTISDNETFHADIDHEGGIIEYTVQLGENASLWDEFNPALHQLDITLTDRQSGEIVDTKSITFGLRNITTQGRNFVLNGRNISFRGTHDAGCFPLTGSPSTDVEEWRRIMSICKQWGMNHIRYHSWCPPEAAFVAADEAGIYLQIETGMWNYFIPGGVIEQQLHVETDRIIKAYGNHASFLLLSSGNEPHGNYKPCVRSWVAKYRKLDNRRLYCAQSGWFWPRDGEPVDGTDYYYTCSRGEGRMRGIHGWFGRDYSKYLEDMEVPFLSHEVGQYCAYPDFSIIPKFTGYLRAGNYDIFKHSLEKHNMLHKNADFVQASGILQAAAYKEEVEANLRTFGYSGFSLLDLHDYLGQGSALVGLLDAFWEPKPYINPDQFRRFCAPVVPLARLNKLVYTASDTLCADLEIACFAEEDLLGETIYWKITDESGKVFINGSFDNQDIRTGRNSFIGTIETDLGGLPAPSAYKLVIGVENTAIENDWKFWVYPAKSDFSTFDSVHVTKSFSEAVRLLKNGEKVLFLPAAESLDYHCPPLSILPPFWNTQMGPKWSRSLGLWCDTAHPALAEFPTSCGMEWQWAEIVDNARGINIEALPDEVEPFIWPIDDWNRNYKLALAFECNLYNGKLVVCSANLVKDLDQRPAARQLLYSILKYMDSTDFQPKVKVTKKQLQSFLFDTAVMKRLNTTVKLVEEEPSDSRDIKVDLTAPDTSIDRILDGDPNTYWLAGGPYGGKYPFVLEFEVDRPVSVRGIHVMPRQNHRDAEGAVRRYEVYASLDGNEWIHAASGEFSASFDLKRVYFDSSMMLRKLRLKLMEGFGAEDVFYWIRDNGFRSTRAPYQDECASLAEVSFICDESSESIHSDNIKIQYKQVGTASEEIY</sequence>
<evidence type="ECO:0000256" key="1">
    <source>
        <dbReference type="ARBA" id="ARBA00001412"/>
    </source>
</evidence>
<dbReference type="PANTHER" id="PTHR46323">
    <property type="entry name" value="BETA-GALACTOSIDASE"/>
    <property type="match status" value="1"/>
</dbReference>
<dbReference type="Pfam" id="PF00754">
    <property type="entry name" value="F5_F8_type_C"/>
    <property type="match status" value="1"/>
</dbReference>
<dbReference type="Proteomes" id="UP001597180">
    <property type="component" value="Unassembled WGS sequence"/>
</dbReference>
<evidence type="ECO:0000256" key="3">
    <source>
        <dbReference type="ARBA" id="ARBA00012756"/>
    </source>
</evidence>
<keyword evidence="5" id="KW-0326">Glycosidase</keyword>
<dbReference type="InterPro" id="IPR017853">
    <property type="entry name" value="GH"/>
</dbReference>
<evidence type="ECO:0000256" key="2">
    <source>
        <dbReference type="ARBA" id="ARBA00007401"/>
    </source>
</evidence>
<dbReference type="RefSeq" id="WP_345594118.1">
    <property type="nucleotide sequence ID" value="NZ_BAABJG010000052.1"/>
</dbReference>
<evidence type="ECO:0000313" key="7">
    <source>
        <dbReference type="EMBL" id="MFD1225339.1"/>
    </source>
</evidence>
<comment type="catalytic activity">
    <reaction evidence="1">
        <text>Hydrolysis of terminal non-reducing beta-D-galactose residues in beta-D-galactosides.</text>
        <dbReference type="EC" id="3.2.1.23"/>
    </reaction>
</comment>
<dbReference type="SUPFAM" id="SSF49785">
    <property type="entry name" value="Galactose-binding domain-like"/>
    <property type="match status" value="2"/>
</dbReference>
<organism evidence="7 8">
    <name type="scientific">Paenibacillus vulneris</name>
    <dbReference type="NCBI Taxonomy" id="1133364"/>
    <lineage>
        <taxon>Bacteria</taxon>
        <taxon>Bacillati</taxon>
        <taxon>Bacillota</taxon>
        <taxon>Bacilli</taxon>
        <taxon>Bacillales</taxon>
        <taxon>Paenibacillaceae</taxon>
        <taxon>Paenibacillus</taxon>
    </lineage>
</organism>
<comment type="similarity">
    <text evidence="2">Belongs to the glycosyl hydrolase 2 family.</text>
</comment>
<dbReference type="Gene3D" id="3.20.20.80">
    <property type="entry name" value="Glycosidases"/>
    <property type="match status" value="1"/>
</dbReference>
<dbReference type="EMBL" id="JBHTLU010000058">
    <property type="protein sequence ID" value="MFD1225339.1"/>
    <property type="molecule type" value="Genomic_DNA"/>
</dbReference>
<keyword evidence="8" id="KW-1185">Reference proteome</keyword>
<evidence type="ECO:0000313" key="8">
    <source>
        <dbReference type="Proteomes" id="UP001597180"/>
    </source>
</evidence>
<dbReference type="PROSITE" id="PS50022">
    <property type="entry name" value="FA58C_3"/>
    <property type="match status" value="1"/>
</dbReference>